<dbReference type="SUPFAM" id="SSF55347">
    <property type="entry name" value="Glyceraldehyde-3-phosphate dehydrogenase-like, C-terminal domain"/>
    <property type="match status" value="1"/>
</dbReference>
<sequence length="332" mass="36630">MIPKRIGIVGLGFGKLLATTLSQMAQAKVVAIADRSNDSKTELAAQLGAKAYDDAFDMLEKEDLDLLVLSIPPRGRQDLLQYAADKGIALFVEKPWASTSRQAELFNRIVEPIRNKTMLGFSFRFLPAFQKLLSLTASELGNPFLAQASYIWNYTGSSTTWLWDPENGNGFFNENSCHLFDAVNALMGKPISIHSFGHSHRSYPSEDAAIVNIKYPEGRAATLSIGGIGTAGVGDFPRLELWASNGHAVLTGNQHIWTDIAWTPAETNETVILKTAPESLTQTRYTKAFEHLFDCLDKDIPVEADIEDGTLCVRMAEAIYSSIKTDERVLIR</sequence>
<dbReference type="InterPro" id="IPR000683">
    <property type="entry name" value="Gfo/Idh/MocA-like_OxRdtase_N"/>
</dbReference>
<comment type="caution">
    <text evidence="3">The sequence shown here is derived from an EMBL/GenBank/DDBJ whole genome shotgun (WGS) entry which is preliminary data.</text>
</comment>
<evidence type="ECO:0000313" key="4">
    <source>
        <dbReference type="Proteomes" id="UP000617628"/>
    </source>
</evidence>
<dbReference type="InterPro" id="IPR036291">
    <property type="entry name" value="NAD(P)-bd_dom_sf"/>
</dbReference>
<feature type="domain" description="Gfo/Idh/MocA-like oxidoreductase C-terminal" evidence="2">
    <location>
        <begin position="138"/>
        <end position="329"/>
    </location>
</feature>
<name>A0A934RX65_9BACT</name>
<dbReference type="EMBL" id="JAENIL010000002">
    <property type="protein sequence ID" value="MBK1875514.1"/>
    <property type="molecule type" value="Genomic_DNA"/>
</dbReference>
<dbReference type="Gene3D" id="3.30.360.10">
    <property type="entry name" value="Dihydrodipicolinate Reductase, domain 2"/>
    <property type="match status" value="1"/>
</dbReference>
<gene>
    <name evidence="3" type="ORF">JIN87_01475</name>
</gene>
<dbReference type="GO" id="GO:0000166">
    <property type="term" value="F:nucleotide binding"/>
    <property type="evidence" value="ECO:0007669"/>
    <property type="project" value="InterPro"/>
</dbReference>
<dbReference type="InterPro" id="IPR004104">
    <property type="entry name" value="Gfo/Idh/MocA-like_OxRdtase_C"/>
</dbReference>
<organism evidence="3 4">
    <name type="scientific">Pelagicoccus mobilis</name>
    <dbReference type="NCBI Taxonomy" id="415221"/>
    <lineage>
        <taxon>Bacteria</taxon>
        <taxon>Pseudomonadati</taxon>
        <taxon>Verrucomicrobiota</taxon>
        <taxon>Opitutia</taxon>
        <taxon>Puniceicoccales</taxon>
        <taxon>Pelagicoccaceae</taxon>
        <taxon>Pelagicoccus</taxon>
    </lineage>
</organism>
<accession>A0A934RX65</accession>
<dbReference type="AlphaFoldDB" id="A0A934RX65"/>
<evidence type="ECO:0000259" key="1">
    <source>
        <dbReference type="Pfam" id="PF01408"/>
    </source>
</evidence>
<proteinExistence type="predicted"/>
<dbReference type="PANTHER" id="PTHR43249:SF1">
    <property type="entry name" value="D-GLUCOSIDE 3-DEHYDROGENASE"/>
    <property type="match status" value="1"/>
</dbReference>
<evidence type="ECO:0000259" key="2">
    <source>
        <dbReference type="Pfam" id="PF02894"/>
    </source>
</evidence>
<dbReference type="PANTHER" id="PTHR43249">
    <property type="entry name" value="UDP-N-ACETYL-2-AMINO-2-DEOXY-D-GLUCURONATE OXIDASE"/>
    <property type="match status" value="1"/>
</dbReference>
<dbReference type="SUPFAM" id="SSF51735">
    <property type="entry name" value="NAD(P)-binding Rossmann-fold domains"/>
    <property type="match status" value="1"/>
</dbReference>
<evidence type="ECO:0000313" key="3">
    <source>
        <dbReference type="EMBL" id="MBK1875514.1"/>
    </source>
</evidence>
<protein>
    <submittedName>
        <fullName evidence="3">Gfo/Idh/MocA family oxidoreductase</fullName>
    </submittedName>
</protein>
<dbReference type="Pfam" id="PF02894">
    <property type="entry name" value="GFO_IDH_MocA_C"/>
    <property type="match status" value="1"/>
</dbReference>
<dbReference type="InterPro" id="IPR052515">
    <property type="entry name" value="Gfo/Idh/MocA_Oxidoreductase"/>
</dbReference>
<reference evidence="3" key="1">
    <citation type="submission" date="2021-01" db="EMBL/GenBank/DDBJ databases">
        <title>Modified the classification status of verrucomicrobia.</title>
        <authorList>
            <person name="Feng X."/>
        </authorList>
    </citation>
    <scope>NUCLEOTIDE SEQUENCE</scope>
    <source>
        <strain evidence="3">KCTC 13126</strain>
    </source>
</reference>
<dbReference type="Pfam" id="PF01408">
    <property type="entry name" value="GFO_IDH_MocA"/>
    <property type="match status" value="1"/>
</dbReference>
<dbReference type="RefSeq" id="WP_200353731.1">
    <property type="nucleotide sequence ID" value="NZ_JAENIL010000002.1"/>
</dbReference>
<keyword evidence="4" id="KW-1185">Reference proteome</keyword>
<feature type="domain" description="Gfo/Idh/MocA-like oxidoreductase N-terminal" evidence="1">
    <location>
        <begin position="5"/>
        <end position="106"/>
    </location>
</feature>
<dbReference type="Gene3D" id="3.40.50.720">
    <property type="entry name" value="NAD(P)-binding Rossmann-like Domain"/>
    <property type="match status" value="1"/>
</dbReference>
<dbReference type="Proteomes" id="UP000617628">
    <property type="component" value="Unassembled WGS sequence"/>
</dbReference>